<dbReference type="InterPro" id="IPR056884">
    <property type="entry name" value="NPHP3-like_N"/>
</dbReference>
<proteinExistence type="predicted"/>
<dbReference type="AlphaFoldDB" id="A0A6A4I2P9"/>
<dbReference type="PANTHER" id="PTHR10039">
    <property type="entry name" value="AMELOGENIN"/>
    <property type="match status" value="1"/>
</dbReference>
<gene>
    <name evidence="3" type="ORF">BT96DRAFT_482382</name>
</gene>
<evidence type="ECO:0000259" key="2">
    <source>
        <dbReference type="Pfam" id="PF24883"/>
    </source>
</evidence>
<dbReference type="EMBL" id="ML769423">
    <property type="protein sequence ID" value="KAE9403698.1"/>
    <property type="molecule type" value="Genomic_DNA"/>
</dbReference>
<dbReference type="InterPro" id="IPR027417">
    <property type="entry name" value="P-loop_NTPase"/>
</dbReference>
<evidence type="ECO:0000256" key="1">
    <source>
        <dbReference type="ARBA" id="ARBA00022737"/>
    </source>
</evidence>
<name>A0A6A4I2P9_9AGAR</name>
<dbReference type="SUPFAM" id="SSF52540">
    <property type="entry name" value="P-loop containing nucleoside triphosphate hydrolases"/>
    <property type="match status" value="1"/>
</dbReference>
<organism evidence="3 4">
    <name type="scientific">Gymnopus androsaceus JB14</name>
    <dbReference type="NCBI Taxonomy" id="1447944"/>
    <lineage>
        <taxon>Eukaryota</taxon>
        <taxon>Fungi</taxon>
        <taxon>Dikarya</taxon>
        <taxon>Basidiomycota</taxon>
        <taxon>Agaricomycotina</taxon>
        <taxon>Agaricomycetes</taxon>
        <taxon>Agaricomycetidae</taxon>
        <taxon>Agaricales</taxon>
        <taxon>Marasmiineae</taxon>
        <taxon>Omphalotaceae</taxon>
        <taxon>Gymnopus</taxon>
    </lineage>
</organism>
<sequence length="245" mass="27519">MGSQYINSKLVVRSINSPIMMERFGPGNQYEQENTFNYGGSQFANSSNFEIYGGTFMNAHNITVQLHDQAQKIRGWLKAPDCSTNFDTAANKKTAGTGMWIIEHPQYIEWNNNGGLLWIQGKAGSGKTVISTTIIDRLCDTSNTVWFHYFDFRDNAGDKSGYRGLLLNMLQQMGENEQGIHPALQELYSQCKRGHQIGQPRILQLENTLNRIIQGSISGYIVIDALDECSLQDRAHVLKGPSSQY</sequence>
<dbReference type="Gene3D" id="3.40.50.300">
    <property type="entry name" value="P-loop containing nucleotide triphosphate hydrolases"/>
    <property type="match status" value="1"/>
</dbReference>
<evidence type="ECO:0000313" key="4">
    <source>
        <dbReference type="Proteomes" id="UP000799118"/>
    </source>
</evidence>
<dbReference type="PANTHER" id="PTHR10039:SF16">
    <property type="entry name" value="GPI INOSITOL-DEACYLASE"/>
    <property type="match status" value="1"/>
</dbReference>
<reference evidence="3" key="1">
    <citation type="journal article" date="2019" name="Environ. Microbiol.">
        <title>Fungal ecological strategies reflected in gene transcription - a case study of two litter decomposers.</title>
        <authorList>
            <person name="Barbi F."/>
            <person name="Kohler A."/>
            <person name="Barry K."/>
            <person name="Baskaran P."/>
            <person name="Daum C."/>
            <person name="Fauchery L."/>
            <person name="Ihrmark K."/>
            <person name="Kuo A."/>
            <person name="LaButti K."/>
            <person name="Lipzen A."/>
            <person name="Morin E."/>
            <person name="Grigoriev I.V."/>
            <person name="Henrissat B."/>
            <person name="Lindahl B."/>
            <person name="Martin F."/>
        </authorList>
    </citation>
    <scope>NUCLEOTIDE SEQUENCE</scope>
    <source>
        <strain evidence="3">JB14</strain>
    </source>
</reference>
<keyword evidence="4" id="KW-1185">Reference proteome</keyword>
<accession>A0A6A4I2P9</accession>
<keyword evidence="1" id="KW-0677">Repeat</keyword>
<evidence type="ECO:0000313" key="3">
    <source>
        <dbReference type="EMBL" id="KAE9403698.1"/>
    </source>
</evidence>
<dbReference type="OrthoDB" id="3066271at2759"/>
<dbReference type="Proteomes" id="UP000799118">
    <property type="component" value="Unassembled WGS sequence"/>
</dbReference>
<feature type="domain" description="Nephrocystin 3-like N-terminal" evidence="2">
    <location>
        <begin position="96"/>
        <end position="233"/>
    </location>
</feature>
<dbReference type="Pfam" id="PF24883">
    <property type="entry name" value="NPHP3_N"/>
    <property type="match status" value="1"/>
</dbReference>
<protein>
    <recommendedName>
        <fullName evidence="2">Nephrocystin 3-like N-terminal domain-containing protein</fullName>
    </recommendedName>
</protein>